<comment type="pathway">
    <text evidence="4">Lipid metabolism.</text>
</comment>
<dbReference type="InterPro" id="IPR016055">
    <property type="entry name" value="A-D-PHexomutase_a/b/a-I/II/III"/>
</dbReference>
<feature type="domain" description="Alpha-D-phosphohexomutase alpha/beta/alpha" evidence="19">
    <location>
        <begin position="323"/>
        <end position="445"/>
    </location>
</feature>
<keyword evidence="10 15" id="KW-0460">Magnesium</keyword>
<dbReference type="Gene3D" id="3.40.120.10">
    <property type="entry name" value="Alpha-D-Glucose-1,6-Bisphosphate, subunit A, domain 3"/>
    <property type="match status" value="3"/>
</dbReference>
<evidence type="ECO:0000256" key="5">
    <source>
        <dbReference type="ARBA" id="ARBA00010231"/>
    </source>
</evidence>
<evidence type="ECO:0000256" key="9">
    <source>
        <dbReference type="ARBA" id="ARBA00022723"/>
    </source>
</evidence>
<dbReference type="InterPro" id="IPR005845">
    <property type="entry name" value="A-D-PHexomutase_a/b/a-II"/>
</dbReference>
<dbReference type="Proteomes" id="UP001500920">
    <property type="component" value="Unassembled WGS sequence"/>
</dbReference>
<evidence type="ECO:0000256" key="4">
    <source>
        <dbReference type="ARBA" id="ARBA00005189"/>
    </source>
</evidence>
<keyword evidence="7" id="KW-0119">Carbohydrate metabolism</keyword>
<dbReference type="PANTHER" id="PTHR45745">
    <property type="entry name" value="PHOSPHOMANNOMUTASE 45A"/>
    <property type="match status" value="1"/>
</dbReference>
<dbReference type="Gene3D" id="3.30.310.50">
    <property type="entry name" value="Alpha-D-phosphohexomutase, C-terminal domain"/>
    <property type="match status" value="1"/>
</dbReference>
<sequence length="560" mass="62981">MPPNTQQTRKVIEVERTQWENNIEGSFITQEQYDRLPEEEKNDAFTGTLAFGTAGIRGKIGLGPNRLNRYTVEKVALGIAHSLKDDDDSLVVIGYDTRHFSPEFAQAMTSVLVTNNVSVKLSKQYISTPELSFHVREHNADLGVMITASHNPPEYNGIKVYGADGAQLIDRPASLLSEKINAIEDIFNIAAIPFEEALENGDAGYISTEMEELYKQRITAFIPEIPKSDLKVVFTSLHGTSVPIVPELLDTLGFNGYQLVEEQCRPDGDFPSVESPNPENESAFEEARTLGKKDEADLLIATDPDADRIGVQVLHNGEYVHLNGNQLGILLLNHRLDNHDGPSPVVIKSIVTSDLGRKIAEDKGAEMIEVLTGFKYIGEQIKMLEDNPEKQFIFGYEESYGFLLEPFVRDKDAIQIVPYLVSMASALKNEGRTLVDVLESIYETYGRRMEVLFSHTFEGTSGKEEINEIMRQFRTNTPKKLDRREVVMSEDFKTQTRTYQDGRTEKIELPQADVIKIHFQDGWIALRPSGTEPKIKLYASLDSEHIEQEAKFINDMIFGV</sequence>
<comment type="similarity">
    <text evidence="5 15">Belongs to the phosphohexose mutase family.</text>
</comment>
<keyword evidence="21" id="KW-1185">Reference proteome</keyword>
<dbReference type="EMBL" id="BAABCK010000013">
    <property type="protein sequence ID" value="GAA3718606.1"/>
    <property type="molecule type" value="Genomic_DNA"/>
</dbReference>
<evidence type="ECO:0000256" key="6">
    <source>
        <dbReference type="ARBA" id="ARBA00012728"/>
    </source>
</evidence>
<evidence type="ECO:0000256" key="3">
    <source>
        <dbReference type="ARBA" id="ARBA00005164"/>
    </source>
</evidence>
<evidence type="ECO:0000259" key="17">
    <source>
        <dbReference type="Pfam" id="PF02878"/>
    </source>
</evidence>
<evidence type="ECO:0000256" key="8">
    <source>
        <dbReference type="ARBA" id="ARBA00022553"/>
    </source>
</evidence>
<evidence type="ECO:0000256" key="12">
    <source>
        <dbReference type="ARBA" id="ARBA00039995"/>
    </source>
</evidence>
<evidence type="ECO:0000259" key="16">
    <source>
        <dbReference type="Pfam" id="PF00408"/>
    </source>
</evidence>
<dbReference type="InterPro" id="IPR016066">
    <property type="entry name" value="A-D-PHexomutase_CS"/>
</dbReference>
<protein>
    <recommendedName>
        <fullName evidence="12">Phosphoglucomutase</fullName>
        <ecNumber evidence="6">5.4.2.2</ecNumber>
    </recommendedName>
    <alternativeName>
        <fullName evidence="14">Alpha-phosphoglucomutase</fullName>
    </alternativeName>
    <alternativeName>
        <fullName evidence="13">Glucose phosphomutase</fullName>
    </alternativeName>
</protein>
<reference evidence="21" key="1">
    <citation type="journal article" date="2019" name="Int. J. Syst. Evol. Microbiol.">
        <title>The Global Catalogue of Microorganisms (GCM) 10K type strain sequencing project: providing services to taxonomists for standard genome sequencing and annotation.</title>
        <authorList>
            <consortium name="The Broad Institute Genomics Platform"/>
            <consortium name="The Broad Institute Genome Sequencing Center for Infectious Disease"/>
            <person name="Wu L."/>
            <person name="Ma J."/>
        </authorList>
    </citation>
    <scope>NUCLEOTIDE SEQUENCE [LARGE SCALE GENOMIC DNA]</scope>
    <source>
        <strain evidence="21">JCM 16981</strain>
    </source>
</reference>
<dbReference type="PRINTS" id="PR00509">
    <property type="entry name" value="PGMPMM"/>
</dbReference>
<proteinExistence type="inferred from homology"/>
<comment type="catalytic activity">
    <reaction evidence="1">
        <text>alpha-D-glucose 1-phosphate = alpha-D-glucose 6-phosphate</text>
        <dbReference type="Rhea" id="RHEA:23536"/>
        <dbReference type="ChEBI" id="CHEBI:58225"/>
        <dbReference type="ChEBI" id="CHEBI:58601"/>
        <dbReference type="EC" id="5.4.2.2"/>
    </reaction>
</comment>
<feature type="domain" description="Alpha-D-phosphohexomutase C-terminal" evidence="16">
    <location>
        <begin position="490"/>
        <end position="547"/>
    </location>
</feature>
<dbReference type="RefSeq" id="WP_344701284.1">
    <property type="nucleotide sequence ID" value="NZ_BAABCK010000013.1"/>
</dbReference>
<evidence type="ECO:0000256" key="10">
    <source>
        <dbReference type="ARBA" id="ARBA00022842"/>
    </source>
</evidence>
<evidence type="ECO:0000256" key="11">
    <source>
        <dbReference type="ARBA" id="ARBA00023235"/>
    </source>
</evidence>
<feature type="domain" description="Alpha-D-phosphohexomutase alpha/beta/alpha" evidence="17">
    <location>
        <begin position="50"/>
        <end position="184"/>
    </location>
</feature>
<comment type="cofactor">
    <cofactor evidence="2">
        <name>Mg(2+)</name>
        <dbReference type="ChEBI" id="CHEBI:18420"/>
    </cofactor>
</comment>
<accession>A0ABP7EIF9</accession>
<dbReference type="PANTHER" id="PTHR45745:SF1">
    <property type="entry name" value="PHOSPHOGLUCOMUTASE 2B-RELATED"/>
    <property type="match status" value="1"/>
</dbReference>
<dbReference type="InterPro" id="IPR005844">
    <property type="entry name" value="A-D-PHexomutase_a/b/a-I"/>
</dbReference>
<evidence type="ECO:0000259" key="19">
    <source>
        <dbReference type="Pfam" id="PF02880"/>
    </source>
</evidence>
<dbReference type="PROSITE" id="PS00710">
    <property type="entry name" value="PGM_PMM"/>
    <property type="match status" value="1"/>
</dbReference>
<comment type="caution">
    <text evidence="20">The sequence shown here is derived from an EMBL/GenBank/DDBJ whole genome shotgun (WGS) entry which is preliminary data.</text>
</comment>
<dbReference type="InterPro" id="IPR036900">
    <property type="entry name" value="A-D-PHexomutase_C_sf"/>
</dbReference>
<dbReference type="SUPFAM" id="SSF53738">
    <property type="entry name" value="Phosphoglucomutase, first 3 domains"/>
    <property type="match status" value="3"/>
</dbReference>
<comment type="pathway">
    <text evidence="3">Glycolipid metabolism; diglucosyl-diacylglycerol biosynthesis.</text>
</comment>
<keyword evidence="11" id="KW-0413">Isomerase</keyword>
<feature type="domain" description="Alpha-D-phosphohexomutase alpha/beta/alpha" evidence="18">
    <location>
        <begin position="214"/>
        <end position="311"/>
    </location>
</feature>
<evidence type="ECO:0000256" key="7">
    <source>
        <dbReference type="ARBA" id="ARBA00022526"/>
    </source>
</evidence>
<evidence type="ECO:0000259" key="18">
    <source>
        <dbReference type="Pfam" id="PF02879"/>
    </source>
</evidence>
<evidence type="ECO:0000313" key="21">
    <source>
        <dbReference type="Proteomes" id="UP001500920"/>
    </source>
</evidence>
<dbReference type="CDD" id="cd05799">
    <property type="entry name" value="PGM2"/>
    <property type="match status" value="1"/>
</dbReference>
<evidence type="ECO:0000256" key="14">
    <source>
        <dbReference type="ARBA" id="ARBA00041467"/>
    </source>
</evidence>
<evidence type="ECO:0000256" key="2">
    <source>
        <dbReference type="ARBA" id="ARBA00001946"/>
    </source>
</evidence>
<dbReference type="InterPro" id="IPR005843">
    <property type="entry name" value="A-D-PHexomutase_C"/>
</dbReference>
<keyword evidence="9 15" id="KW-0479">Metal-binding</keyword>
<evidence type="ECO:0000256" key="13">
    <source>
        <dbReference type="ARBA" id="ARBA00041398"/>
    </source>
</evidence>
<evidence type="ECO:0000256" key="1">
    <source>
        <dbReference type="ARBA" id="ARBA00000443"/>
    </source>
</evidence>
<dbReference type="SUPFAM" id="SSF55957">
    <property type="entry name" value="Phosphoglucomutase, C-terminal domain"/>
    <property type="match status" value="1"/>
</dbReference>
<name>A0ABP7EIF9_9STAP</name>
<dbReference type="InterPro" id="IPR005841">
    <property type="entry name" value="Alpha-D-phosphohexomutase_SF"/>
</dbReference>
<dbReference type="InterPro" id="IPR005846">
    <property type="entry name" value="A-D-PHexomutase_a/b/a-III"/>
</dbReference>
<dbReference type="Pfam" id="PF00408">
    <property type="entry name" value="PGM_PMM_IV"/>
    <property type="match status" value="1"/>
</dbReference>
<dbReference type="Pfam" id="PF02879">
    <property type="entry name" value="PGM_PMM_II"/>
    <property type="match status" value="1"/>
</dbReference>
<dbReference type="Pfam" id="PF02878">
    <property type="entry name" value="PGM_PMM_I"/>
    <property type="match status" value="1"/>
</dbReference>
<evidence type="ECO:0000256" key="15">
    <source>
        <dbReference type="RuleBase" id="RU004326"/>
    </source>
</evidence>
<evidence type="ECO:0000313" key="20">
    <source>
        <dbReference type="EMBL" id="GAA3718606.1"/>
    </source>
</evidence>
<keyword evidence="7" id="KW-0313">Glucose metabolism</keyword>
<dbReference type="EC" id="5.4.2.2" evidence="6"/>
<gene>
    <name evidence="20" type="ORF">GCM10022378_06050</name>
</gene>
<keyword evidence="8" id="KW-0597">Phosphoprotein</keyword>
<organism evidence="20 21">
    <name type="scientific">Salinicoccus jeotgali</name>
    <dbReference type="NCBI Taxonomy" id="381634"/>
    <lineage>
        <taxon>Bacteria</taxon>
        <taxon>Bacillati</taxon>
        <taxon>Bacillota</taxon>
        <taxon>Bacilli</taxon>
        <taxon>Bacillales</taxon>
        <taxon>Staphylococcaceae</taxon>
        <taxon>Salinicoccus</taxon>
    </lineage>
</organism>
<dbReference type="Pfam" id="PF02880">
    <property type="entry name" value="PGM_PMM_III"/>
    <property type="match status" value="1"/>
</dbReference>